<gene>
    <name evidence="1" type="ORF">RHMOL_Rhmol06G0039900</name>
</gene>
<protein>
    <submittedName>
        <fullName evidence="1">Uncharacterized protein</fullName>
    </submittedName>
</protein>
<organism evidence="1 2">
    <name type="scientific">Rhododendron molle</name>
    <name type="common">Chinese azalea</name>
    <name type="synonym">Azalea mollis</name>
    <dbReference type="NCBI Taxonomy" id="49168"/>
    <lineage>
        <taxon>Eukaryota</taxon>
        <taxon>Viridiplantae</taxon>
        <taxon>Streptophyta</taxon>
        <taxon>Embryophyta</taxon>
        <taxon>Tracheophyta</taxon>
        <taxon>Spermatophyta</taxon>
        <taxon>Magnoliopsida</taxon>
        <taxon>eudicotyledons</taxon>
        <taxon>Gunneridae</taxon>
        <taxon>Pentapetalae</taxon>
        <taxon>asterids</taxon>
        <taxon>Ericales</taxon>
        <taxon>Ericaceae</taxon>
        <taxon>Ericoideae</taxon>
        <taxon>Rhodoreae</taxon>
        <taxon>Rhododendron</taxon>
    </lineage>
</organism>
<reference evidence="1" key="1">
    <citation type="submission" date="2022-02" db="EMBL/GenBank/DDBJ databases">
        <title>Plant Genome Project.</title>
        <authorList>
            <person name="Zhang R.-G."/>
        </authorList>
    </citation>
    <scope>NUCLEOTIDE SEQUENCE</scope>
    <source>
        <strain evidence="1">AT1</strain>
    </source>
</reference>
<comment type="caution">
    <text evidence="1">The sequence shown here is derived from an EMBL/GenBank/DDBJ whole genome shotgun (WGS) entry which is preliminary data.</text>
</comment>
<accession>A0ACC0NA75</accession>
<proteinExistence type="predicted"/>
<dbReference type="Proteomes" id="UP001062846">
    <property type="component" value="Chromosome 6"/>
</dbReference>
<dbReference type="EMBL" id="CM046393">
    <property type="protein sequence ID" value="KAI8549632.1"/>
    <property type="molecule type" value="Genomic_DNA"/>
</dbReference>
<sequence>MMSCARLPSFINWACQLFSTVPHMNFLFVIILTVLVIILSRQGTDSNIAAEMVQGRMQSDAIGDHHEHRSVPAGRIPSETVVVSGDDERPATTTSVDDVDSRAEALIANQKEVWLAEIEKEQESYRTVQRRYRSVSTTGHVLGIVLARDVRG</sequence>
<name>A0ACC0NA75_RHOML</name>
<keyword evidence="2" id="KW-1185">Reference proteome</keyword>
<evidence type="ECO:0000313" key="2">
    <source>
        <dbReference type="Proteomes" id="UP001062846"/>
    </source>
</evidence>
<evidence type="ECO:0000313" key="1">
    <source>
        <dbReference type="EMBL" id="KAI8549632.1"/>
    </source>
</evidence>